<reference evidence="4" key="1">
    <citation type="submission" date="2023-06" db="EMBL/GenBank/DDBJ databases">
        <authorList>
            <person name="Jiang Y."/>
            <person name="Liu Q."/>
        </authorList>
    </citation>
    <scope>NUCLEOTIDE SEQUENCE</scope>
    <source>
        <strain evidence="4">CGMCC 1.12090</strain>
    </source>
</reference>
<organism evidence="4 5">
    <name type="scientific">Variovorax ginsengisoli</name>
    <dbReference type="NCBI Taxonomy" id="363844"/>
    <lineage>
        <taxon>Bacteria</taxon>
        <taxon>Pseudomonadati</taxon>
        <taxon>Pseudomonadota</taxon>
        <taxon>Betaproteobacteria</taxon>
        <taxon>Burkholderiales</taxon>
        <taxon>Comamonadaceae</taxon>
        <taxon>Variovorax</taxon>
    </lineage>
</organism>
<sequence length="360" mass="38096">MNNFDSRDLRTTLGAFTTGVTVVTTVDATGRRHGITANSFSSVSLDPPLILWSQSLNSRSYPAFRDGERFVVNIMAHDQAHVSDQFAKAAEDKFAGIATSEGIGGMPIIEGSAAHLECVKVAAWPGGDHVVYLGRVEKIRRAPRKALAFGEGCYMVTFAQELGGAIASEDACGFPATIEAVRLASAAMPEICEQVGRHTACLGAWGNRGPTIVRWEPSGRPVSRQLQTGVVVSLTQAATGLAFAAFYDADTIQPELARELAANAGMSGPKIGVLMGQLAEARSRGLARTIGATPSERHQATVNALSAPIVNAKGEMVLALTVMNRADLLDPDWNGPVATALRAAARELSWRLGFKKSVPA</sequence>
<protein>
    <submittedName>
        <fullName evidence="4">Flavin reductase</fullName>
    </submittedName>
</protein>
<keyword evidence="5" id="KW-1185">Reference proteome</keyword>
<dbReference type="PANTHER" id="PTHR30466:SF11">
    <property type="entry name" value="FLAVIN-DEPENDENT MONOOXYGENASE, REDUCTASE SUBUNIT HSAB"/>
    <property type="match status" value="1"/>
</dbReference>
<dbReference type="RefSeq" id="WP_301816210.1">
    <property type="nucleotide sequence ID" value="NZ_JAUJZH010000048.1"/>
</dbReference>
<dbReference type="EMBL" id="JAUKVY010000048">
    <property type="protein sequence ID" value="MDO1537775.1"/>
    <property type="molecule type" value="Genomic_DNA"/>
</dbReference>
<dbReference type="InterPro" id="IPR029016">
    <property type="entry name" value="GAF-like_dom_sf"/>
</dbReference>
<proteinExistence type="inferred from homology"/>
<dbReference type="InterPro" id="IPR050268">
    <property type="entry name" value="NADH-dep_flavin_reductase"/>
</dbReference>
<dbReference type="Proteomes" id="UP001169027">
    <property type="component" value="Unassembled WGS sequence"/>
</dbReference>
<dbReference type="SUPFAM" id="SSF55781">
    <property type="entry name" value="GAF domain-like"/>
    <property type="match status" value="1"/>
</dbReference>
<feature type="domain" description="IclR-ED" evidence="3">
    <location>
        <begin position="158"/>
        <end position="354"/>
    </location>
</feature>
<dbReference type="SUPFAM" id="SSF50475">
    <property type="entry name" value="FMN-binding split barrel"/>
    <property type="match status" value="1"/>
</dbReference>
<dbReference type="Gene3D" id="2.30.110.10">
    <property type="entry name" value="Electron Transport, Fmn-binding Protein, Chain A"/>
    <property type="match status" value="1"/>
</dbReference>
<dbReference type="InterPro" id="IPR002563">
    <property type="entry name" value="Flavin_Rdtase-like_dom"/>
</dbReference>
<evidence type="ECO:0000259" key="3">
    <source>
        <dbReference type="PROSITE" id="PS51078"/>
    </source>
</evidence>
<evidence type="ECO:0000313" key="5">
    <source>
        <dbReference type="Proteomes" id="UP001169027"/>
    </source>
</evidence>
<comment type="similarity">
    <text evidence="1">Belongs to the non-flavoprotein flavin reductase family.</text>
</comment>
<evidence type="ECO:0000313" key="4">
    <source>
        <dbReference type="EMBL" id="MDO1537775.1"/>
    </source>
</evidence>
<dbReference type="Pfam" id="PF01613">
    <property type="entry name" value="Flavin_Reduct"/>
    <property type="match status" value="1"/>
</dbReference>
<dbReference type="InterPro" id="IPR014757">
    <property type="entry name" value="Tscrpt_reg_IclR_C"/>
</dbReference>
<dbReference type="PANTHER" id="PTHR30466">
    <property type="entry name" value="FLAVIN REDUCTASE"/>
    <property type="match status" value="1"/>
</dbReference>
<evidence type="ECO:0000256" key="2">
    <source>
        <dbReference type="ARBA" id="ARBA00023002"/>
    </source>
</evidence>
<gene>
    <name evidence="4" type="ORF">Q2T77_36630</name>
</gene>
<accession>A0ABT8SFR8</accession>
<dbReference type="PROSITE" id="PS51078">
    <property type="entry name" value="ICLR_ED"/>
    <property type="match status" value="1"/>
</dbReference>
<dbReference type="Pfam" id="PF01614">
    <property type="entry name" value="IclR_C"/>
    <property type="match status" value="1"/>
</dbReference>
<keyword evidence="2" id="KW-0560">Oxidoreductase</keyword>
<comment type="caution">
    <text evidence="4">The sequence shown here is derived from an EMBL/GenBank/DDBJ whole genome shotgun (WGS) entry which is preliminary data.</text>
</comment>
<name>A0ABT8SFR8_9BURK</name>
<dbReference type="SMART" id="SM00903">
    <property type="entry name" value="Flavin_Reduct"/>
    <property type="match status" value="1"/>
</dbReference>
<evidence type="ECO:0000256" key="1">
    <source>
        <dbReference type="ARBA" id="ARBA00008898"/>
    </source>
</evidence>
<dbReference type="Gene3D" id="3.30.450.40">
    <property type="match status" value="1"/>
</dbReference>
<dbReference type="InterPro" id="IPR012349">
    <property type="entry name" value="Split_barrel_FMN-bd"/>
</dbReference>